<accession>A0ABP7T518</accession>
<organism evidence="10 11">
    <name type="scientific">Actimicrobium antarcticum</name>
    <dbReference type="NCBI Taxonomy" id="1051899"/>
    <lineage>
        <taxon>Bacteria</taxon>
        <taxon>Pseudomonadati</taxon>
        <taxon>Pseudomonadota</taxon>
        <taxon>Betaproteobacteria</taxon>
        <taxon>Burkholderiales</taxon>
        <taxon>Oxalobacteraceae</taxon>
        <taxon>Actimicrobium</taxon>
    </lineage>
</organism>
<feature type="transmembrane region" description="Helical" evidence="8">
    <location>
        <begin position="47"/>
        <end position="65"/>
    </location>
</feature>
<feature type="transmembrane region" description="Helical" evidence="8">
    <location>
        <begin position="131"/>
        <end position="151"/>
    </location>
</feature>
<keyword evidence="11" id="KW-1185">Reference proteome</keyword>
<dbReference type="RefSeq" id="WP_344762878.1">
    <property type="nucleotide sequence ID" value="NZ_BAAAZE010000008.1"/>
</dbReference>
<evidence type="ECO:0000259" key="9">
    <source>
        <dbReference type="Pfam" id="PF11984"/>
    </source>
</evidence>
<gene>
    <name evidence="10" type="ORF">GCM10022212_17180</name>
</gene>
<feature type="transmembrane region" description="Helical" evidence="8">
    <location>
        <begin position="16"/>
        <end position="35"/>
    </location>
</feature>
<feature type="transmembrane region" description="Helical" evidence="8">
    <location>
        <begin position="323"/>
        <end position="340"/>
    </location>
</feature>
<dbReference type="InterPro" id="IPR017544">
    <property type="entry name" value="Exosortase-2"/>
</dbReference>
<sequence>MVNTLNQPIAGSSRPLLPWLLILVGLGAVYLPTFYDLFHGAWSTEKNAQGPIVMGVAFYFLFYRVKQLQELGQLERAPSPVIGSLMLVFSLLCYAVGRSQSVLLLEVGSLVGVLSGVVVTFYGVRTWSRMWFAFFFMLFMIPLPVSVVDAVTLPLKIGVSYATEHLLYWAGYPISRSGVILNIGQYQLLVADACAGLNSLFVLEALGLLYMNLVRHSSVVRNVVLATLIVPISFTANTIRIIFLALITYYFGDAAGQGFVHGFSGMVLFLSALLLIIVVDGVISRMVRDKPLREMQLAKSAVSSGTGKLKAWVATASIAGKPALLMMLAMLLSVGAARALTPVMDLAKAIAPLATTVPSQFGEWTEIKSAIVQANLTASEDGKKSIEQPYDDVLTRTYADKAGNRIMLALAYAREQRQDVKIHLPEVCYPAQGYEILVLKQAPLSVLQSGRTLPGKRLLTTGGGRTEAVSYWVRIGDAYPIGGLATRLKIFKDGIAGNVTDGMLVRASSLITDPKDADAEYVVQDRFLSDLLLAMKSDRKVLIAENP</sequence>
<feature type="transmembrane region" description="Helical" evidence="8">
    <location>
        <begin position="223"/>
        <end position="251"/>
    </location>
</feature>
<feature type="transmembrane region" description="Helical" evidence="8">
    <location>
        <begin position="263"/>
        <end position="283"/>
    </location>
</feature>
<reference evidence="11" key="1">
    <citation type="journal article" date="2019" name="Int. J. Syst. Evol. Microbiol.">
        <title>The Global Catalogue of Microorganisms (GCM) 10K type strain sequencing project: providing services to taxonomists for standard genome sequencing and annotation.</title>
        <authorList>
            <consortium name="The Broad Institute Genomics Platform"/>
            <consortium name="The Broad Institute Genome Sequencing Center for Infectious Disease"/>
            <person name="Wu L."/>
            <person name="Ma J."/>
        </authorList>
    </citation>
    <scope>NUCLEOTIDE SEQUENCE [LARGE SCALE GENOMIC DNA]</scope>
    <source>
        <strain evidence="11">JCM 16673</strain>
    </source>
</reference>
<evidence type="ECO:0000256" key="3">
    <source>
        <dbReference type="ARBA" id="ARBA00022670"/>
    </source>
</evidence>
<keyword evidence="6 8" id="KW-1133">Transmembrane helix</keyword>
<dbReference type="InterPro" id="IPR026392">
    <property type="entry name" value="Exo/Archaeosortase_dom"/>
</dbReference>
<dbReference type="Pfam" id="PF09721">
    <property type="entry name" value="Exosortase_EpsH"/>
    <property type="match status" value="1"/>
</dbReference>
<dbReference type="NCBIfam" id="TIGR04178">
    <property type="entry name" value="exo_archaeo"/>
    <property type="match status" value="1"/>
</dbReference>
<evidence type="ECO:0000256" key="6">
    <source>
        <dbReference type="ARBA" id="ARBA00022989"/>
    </source>
</evidence>
<dbReference type="NCBIfam" id="TIGR03113">
    <property type="entry name" value="exosort_XrtB"/>
    <property type="match status" value="1"/>
</dbReference>
<feature type="transmembrane region" description="Helical" evidence="8">
    <location>
        <begin position="103"/>
        <end position="124"/>
    </location>
</feature>
<feature type="domain" description="Methanolan biosynthesis EpsI" evidence="9">
    <location>
        <begin position="324"/>
        <end position="535"/>
    </location>
</feature>
<dbReference type="InterPro" id="IPR013426">
    <property type="entry name" value="EpsH-like"/>
</dbReference>
<evidence type="ECO:0000256" key="8">
    <source>
        <dbReference type="SAM" id="Phobius"/>
    </source>
</evidence>
<keyword evidence="7 8" id="KW-0472">Membrane</keyword>
<comment type="subcellular location">
    <subcellularLocation>
        <location evidence="1">Cell membrane</location>
        <topology evidence="1">Multi-pass membrane protein</topology>
    </subcellularLocation>
</comment>
<dbReference type="NCBIfam" id="TIGR02602">
    <property type="entry name" value="8TM_EpsH"/>
    <property type="match status" value="1"/>
</dbReference>
<dbReference type="InterPro" id="IPR014263">
    <property type="entry name" value="Methanolan_biosynth_EpsI"/>
</dbReference>
<keyword evidence="4 8" id="KW-0812">Transmembrane</keyword>
<feature type="transmembrane region" description="Helical" evidence="8">
    <location>
        <begin position="77"/>
        <end position="97"/>
    </location>
</feature>
<dbReference type="EMBL" id="BAAAZE010000008">
    <property type="protein sequence ID" value="GAA4020934.1"/>
    <property type="molecule type" value="Genomic_DNA"/>
</dbReference>
<dbReference type="NCBIfam" id="TIGR02914">
    <property type="entry name" value="EpsI_fam"/>
    <property type="match status" value="1"/>
</dbReference>
<protein>
    <recommendedName>
        <fullName evidence="9">Methanolan biosynthesis EpsI domain-containing protein</fullName>
    </recommendedName>
</protein>
<evidence type="ECO:0000313" key="10">
    <source>
        <dbReference type="EMBL" id="GAA4020934.1"/>
    </source>
</evidence>
<evidence type="ECO:0000256" key="1">
    <source>
        <dbReference type="ARBA" id="ARBA00004651"/>
    </source>
</evidence>
<keyword evidence="5" id="KW-0378">Hydrolase</keyword>
<dbReference type="InterPro" id="IPR019127">
    <property type="entry name" value="Exosortase"/>
</dbReference>
<evidence type="ECO:0000256" key="4">
    <source>
        <dbReference type="ARBA" id="ARBA00022692"/>
    </source>
</evidence>
<dbReference type="Pfam" id="PF11984">
    <property type="entry name" value="DUF3485"/>
    <property type="match status" value="1"/>
</dbReference>
<evidence type="ECO:0000256" key="2">
    <source>
        <dbReference type="ARBA" id="ARBA00022475"/>
    </source>
</evidence>
<evidence type="ECO:0000256" key="5">
    <source>
        <dbReference type="ARBA" id="ARBA00022801"/>
    </source>
</evidence>
<proteinExistence type="predicted"/>
<keyword evidence="2" id="KW-1003">Cell membrane</keyword>
<evidence type="ECO:0000313" key="11">
    <source>
        <dbReference type="Proteomes" id="UP001501353"/>
    </source>
</evidence>
<evidence type="ECO:0000256" key="7">
    <source>
        <dbReference type="ARBA" id="ARBA00023136"/>
    </source>
</evidence>
<comment type="caution">
    <text evidence="10">The sequence shown here is derived from an EMBL/GenBank/DDBJ whole genome shotgun (WGS) entry which is preliminary data.</text>
</comment>
<dbReference type="Proteomes" id="UP001501353">
    <property type="component" value="Unassembled WGS sequence"/>
</dbReference>
<name>A0ABP7T518_9BURK</name>
<keyword evidence="3" id="KW-0645">Protease</keyword>
<feature type="transmembrane region" description="Helical" evidence="8">
    <location>
        <begin position="186"/>
        <end position="211"/>
    </location>
</feature>